<dbReference type="OrthoDB" id="9762778at2"/>
<dbReference type="InterPro" id="IPR017871">
    <property type="entry name" value="ABC_transporter-like_CS"/>
</dbReference>
<dbReference type="InterPro" id="IPR027417">
    <property type="entry name" value="P-loop_NTPase"/>
</dbReference>
<dbReference type="EMBL" id="NIBG01000012">
    <property type="protein sequence ID" value="PAB58723.1"/>
    <property type="molecule type" value="Genomic_DNA"/>
</dbReference>
<keyword evidence="3" id="KW-0547">Nucleotide-binding</keyword>
<dbReference type="GO" id="GO:0005886">
    <property type="term" value="C:plasma membrane"/>
    <property type="evidence" value="ECO:0007669"/>
    <property type="project" value="UniProtKB-SubCell"/>
</dbReference>
<dbReference type="RefSeq" id="WP_095134303.1">
    <property type="nucleotide sequence ID" value="NZ_NIBG01000012.1"/>
</dbReference>
<dbReference type="GO" id="GO:0005524">
    <property type="term" value="F:ATP binding"/>
    <property type="evidence" value="ECO:0007669"/>
    <property type="project" value="UniProtKB-KW"/>
</dbReference>
<feature type="transmembrane region" description="Helical" evidence="7">
    <location>
        <begin position="237"/>
        <end position="262"/>
    </location>
</feature>
<dbReference type="Pfam" id="PF00664">
    <property type="entry name" value="ABC_membrane"/>
    <property type="match status" value="1"/>
</dbReference>
<dbReference type="SMART" id="SM00382">
    <property type="entry name" value="AAA"/>
    <property type="match status" value="1"/>
</dbReference>
<dbReference type="SUPFAM" id="SSF90123">
    <property type="entry name" value="ABC transporter transmembrane region"/>
    <property type="match status" value="1"/>
</dbReference>
<feature type="transmembrane region" description="Helical" evidence="7">
    <location>
        <begin position="140"/>
        <end position="170"/>
    </location>
</feature>
<dbReference type="InterPro" id="IPR011527">
    <property type="entry name" value="ABC1_TM_dom"/>
</dbReference>
<feature type="transmembrane region" description="Helical" evidence="7">
    <location>
        <begin position="53"/>
        <end position="74"/>
    </location>
</feature>
<dbReference type="AlphaFoldDB" id="A0A267MIV3"/>
<dbReference type="Pfam" id="PF00005">
    <property type="entry name" value="ABC_tran"/>
    <property type="match status" value="1"/>
</dbReference>
<organism evidence="10 11">
    <name type="scientific">Anaeromicrobium sediminis</name>
    <dbReference type="NCBI Taxonomy" id="1478221"/>
    <lineage>
        <taxon>Bacteria</taxon>
        <taxon>Bacillati</taxon>
        <taxon>Bacillota</taxon>
        <taxon>Clostridia</taxon>
        <taxon>Peptostreptococcales</taxon>
        <taxon>Thermotaleaceae</taxon>
        <taxon>Anaeromicrobium</taxon>
    </lineage>
</organism>
<evidence type="ECO:0000256" key="7">
    <source>
        <dbReference type="SAM" id="Phobius"/>
    </source>
</evidence>
<sequence length="575" mass="65554">MVKKFISYYKPYAHLLILDLFASLMVSLVNLAYPAYSRKIINNIIPSKEIDNLFYIGLLMIGLFILKGVCNYIINYWGHVLGVRIEHDMRRDLFKHLQSLSFKYYDNNKIGHLMSRIVNDLHDIAELAHHGPEDLFLSSIMIIGSFIVLININVFLTLVVFAFIPIMLIYGINKRRKMSRAFKREKKEIAQVNAQVQDSLSGIKVSTSFNNQLYEMEKFNRQNLEFKKAREKSFSSMATLMTGIFFLINILRVVVLVVGGYLVMAETITPGDLVAYLLYTGFFIQPIRRISQFTQQYESAMAGFERFYELMSIEPDIKDHEHALPLEKCHGHIEFKNASFSYDDENYVLKGINLKVNRGETLAIVGPSGVGKTTLCNLIPRFYDLSDGDILIDNNSLKNYTLNSLRSHIGIVDQNIFLFTSTIYENIRYGNLNSTYEDVISAAKMANIHDYIISLDKGYDTYIGEQGIQLSGGQKQRIAIARVFLKNPSILILDEATSSLDTQNESILQNSLNELSNGKTTLIIAHRLSTIKNASRIVVLNNNQVEEIGTHNELLDNGGLYKNLYDMQFKSPEIL</sequence>
<evidence type="ECO:0000256" key="3">
    <source>
        <dbReference type="ARBA" id="ARBA00022741"/>
    </source>
</evidence>
<dbReference type="PANTHER" id="PTHR43394">
    <property type="entry name" value="ATP-DEPENDENT PERMEASE MDL1, MITOCHONDRIAL"/>
    <property type="match status" value="1"/>
</dbReference>
<keyword evidence="4" id="KW-0067">ATP-binding</keyword>
<evidence type="ECO:0000256" key="2">
    <source>
        <dbReference type="ARBA" id="ARBA00022692"/>
    </source>
</evidence>
<dbReference type="CDD" id="cd18549">
    <property type="entry name" value="ABC_6TM_YwjA_like"/>
    <property type="match status" value="1"/>
</dbReference>
<comment type="subcellular location">
    <subcellularLocation>
        <location evidence="1">Cell membrane</location>
        <topology evidence="1">Multi-pass membrane protein</topology>
    </subcellularLocation>
</comment>
<evidence type="ECO:0000259" key="8">
    <source>
        <dbReference type="PROSITE" id="PS50893"/>
    </source>
</evidence>
<dbReference type="SUPFAM" id="SSF52540">
    <property type="entry name" value="P-loop containing nucleoside triphosphate hydrolases"/>
    <property type="match status" value="1"/>
</dbReference>
<evidence type="ECO:0000313" key="11">
    <source>
        <dbReference type="Proteomes" id="UP000216024"/>
    </source>
</evidence>
<feature type="domain" description="ABC transporter" evidence="8">
    <location>
        <begin position="333"/>
        <end position="567"/>
    </location>
</feature>
<evidence type="ECO:0000256" key="6">
    <source>
        <dbReference type="ARBA" id="ARBA00023136"/>
    </source>
</evidence>
<reference evidence="10 11" key="1">
    <citation type="submission" date="2017-06" db="EMBL/GenBank/DDBJ databases">
        <title>Draft genome sequence of anaerobic fermentative bacterium Anaeromicrobium sediminis DY2726D isolated from West Pacific Ocean sediments.</title>
        <authorList>
            <person name="Zeng X."/>
        </authorList>
    </citation>
    <scope>NUCLEOTIDE SEQUENCE [LARGE SCALE GENOMIC DNA]</scope>
    <source>
        <strain evidence="10 11">DY2726D</strain>
    </source>
</reference>
<dbReference type="PROSITE" id="PS50893">
    <property type="entry name" value="ABC_TRANSPORTER_2"/>
    <property type="match status" value="1"/>
</dbReference>
<dbReference type="Gene3D" id="1.20.1560.10">
    <property type="entry name" value="ABC transporter type 1, transmembrane domain"/>
    <property type="match status" value="1"/>
</dbReference>
<dbReference type="PANTHER" id="PTHR43394:SF1">
    <property type="entry name" value="ATP-BINDING CASSETTE SUB-FAMILY B MEMBER 10, MITOCHONDRIAL"/>
    <property type="match status" value="1"/>
</dbReference>
<keyword evidence="11" id="KW-1185">Reference proteome</keyword>
<dbReference type="FunFam" id="3.40.50.300:FF:000218">
    <property type="entry name" value="Multidrug ABC transporter ATP-binding protein"/>
    <property type="match status" value="1"/>
</dbReference>
<keyword evidence="5 7" id="KW-1133">Transmembrane helix</keyword>
<evidence type="ECO:0000256" key="4">
    <source>
        <dbReference type="ARBA" id="ARBA00022840"/>
    </source>
</evidence>
<feature type="transmembrane region" description="Helical" evidence="7">
    <location>
        <begin position="12"/>
        <end position="33"/>
    </location>
</feature>
<proteinExistence type="predicted"/>
<name>A0A267MIV3_9FIRM</name>
<accession>A0A267MIV3</accession>
<evidence type="ECO:0000256" key="1">
    <source>
        <dbReference type="ARBA" id="ARBA00004651"/>
    </source>
</evidence>
<dbReference type="GO" id="GO:0015421">
    <property type="term" value="F:ABC-type oligopeptide transporter activity"/>
    <property type="evidence" value="ECO:0007669"/>
    <property type="project" value="TreeGrafter"/>
</dbReference>
<evidence type="ECO:0000313" key="10">
    <source>
        <dbReference type="EMBL" id="PAB58723.1"/>
    </source>
</evidence>
<keyword evidence="2 7" id="KW-0812">Transmembrane</keyword>
<dbReference type="Gene3D" id="3.40.50.300">
    <property type="entry name" value="P-loop containing nucleotide triphosphate hydrolases"/>
    <property type="match status" value="1"/>
</dbReference>
<evidence type="ECO:0000256" key="5">
    <source>
        <dbReference type="ARBA" id="ARBA00022989"/>
    </source>
</evidence>
<dbReference type="InterPro" id="IPR003593">
    <property type="entry name" value="AAA+_ATPase"/>
</dbReference>
<dbReference type="InterPro" id="IPR039421">
    <property type="entry name" value="Type_1_exporter"/>
</dbReference>
<evidence type="ECO:0000259" key="9">
    <source>
        <dbReference type="PROSITE" id="PS50929"/>
    </source>
</evidence>
<feature type="domain" description="ABC transmembrane type-1" evidence="9">
    <location>
        <begin position="17"/>
        <end position="299"/>
    </location>
</feature>
<keyword evidence="6 7" id="KW-0472">Membrane</keyword>
<dbReference type="GO" id="GO:0016887">
    <property type="term" value="F:ATP hydrolysis activity"/>
    <property type="evidence" value="ECO:0007669"/>
    <property type="project" value="InterPro"/>
</dbReference>
<dbReference type="InterPro" id="IPR036640">
    <property type="entry name" value="ABC1_TM_sf"/>
</dbReference>
<dbReference type="InterPro" id="IPR003439">
    <property type="entry name" value="ABC_transporter-like_ATP-bd"/>
</dbReference>
<dbReference type="Proteomes" id="UP000216024">
    <property type="component" value="Unassembled WGS sequence"/>
</dbReference>
<dbReference type="PROSITE" id="PS50929">
    <property type="entry name" value="ABC_TM1F"/>
    <property type="match status" value="1"/>
</dbReference>
<dbReference type="PROSITE" id="PS00211">
    <property type="entry name" value="ABC_TRANSPORTER_1"/>
    <property type="match status" value="1"/>
</dbReference>
<gene>
    <name evidence="10" type="ORF">CCE28_13720</name>
</gene>
<protein>
    <submittedName>
        <fullName evidence="10">Thiamine ABC transporter permease</fullName>
    </submittedName>
</protein>
<comment type="caution">
    <text evidence="10">The sequence shown here is derived from an EMBL/GenBank/DDBJ whole genome shotgun (WGS) entry which is preliminary data.</text>
</comment>